<protein>
    <recommendedName>
        <fullName evidence="3">Tim44-like domain-containing protein</fullName>
    </recommendedName>
</protein>
<dbReference type="RefSeq" id="WP_129131772.1">
    <property type="nucleotide sequence ID" value="NZ_SDHW01000005.1"/>
</dbReference>
<dbReference type="Proteomes" id="UP000290204">
    <property type="component" value="Unassembled WGS sequence"/>
</dbReference>
<sequence>MKISWTSLKISIAGARLSHLVQKDRIWDHGSMAEQARIIFHLVHKAKAGGNMESLQKQCSFSCFKKIEAEIAMGESGKSTIITPIIRELAIIDVQPGKNNKPDMFWSLIRYHIKETMNGIDTIDRSKEFIAKWCFIRQGDWWMLDEIKR</sequence>
<organism evidence="1 2">
    <name type="scientific">Lacibacter luteus</name>
    <dbReference type="NCBI Taxonomy" id="2508719"/>
    <lineage>
        <taxon>Bacteria</taxon>
        <taxon>Pseudomonadati</taxon>
        <taxon>Bacteroidota</taxon>
        <taxon>Chitinophagia</taxon>
        <taxon>Chitinophagales</taxon>
        <taxon>Chitinophagaceae</taxon>
        <taxon>Lacibacter</taxon>
    </lineage>
</organism>
<dbReference type="EMBL" id="SDHW01000005">
    <property type="protein sequence ID" value="RXK58716.1"/>
    <property type="molecule type" value="Genomic_DNA"/>
</dbReference>
<dbReference type="AlphaFoldDB" id="A0A4Q1CFD2"/>
<gene>
    <name evidence="1" type="ORF">ESA94_15105</name>
</gene>
<evidence type="ECO:0000313" key="2">
    <source>
        <dbReference type="Proteomes" id="UP000290204"/>
    </source>
</evidence>
<proteinExistence type="predicted"/>
<evidence type="ECO:0000313" key="1">
    <source>
        <dbReference type="EMBL" id="RXK58716.1"/>
    </source>
</evidence>
<comment type="caution">
    <text evidence="1">The sequence shown here is derived from an EMBL/GenBank/DDBJ whole genome shotgun (WGS) entry which is preliminary data.</text>
</comment>
<name>A0A4Q1CFD2_9BACT</name>
<evidence type="ECO:0008006" key="3">
    <source>
        <dbReference type="Google" id="ProtNLM"/>
    </source>
</evidence>
<keyword evidence="2" id="KW-1185">Reference proteome</keyword>
<accession>A0A4Q1CFD2</accession>
<reference evidence="1 2" key="1">
    <citation type="submission" date="2019-01" db="EMBL/GenBank/DDBJ databases">
        <title>Lacibacter sp. strain TTM-7.</title>
        <authorList>
            <person name="Chen W.-M."/>
        </authorList>
    </citation>
    <scope>NUCLEOTIDE SEQUENCE [LARGE SCALE GENOMIC DNA]</scope>
    <source>
        <strain evidence="1 2">TTM-7</strain>
    </source>
</reference>